<gene>
    <name evidence="2" type="ORF">SAMN05444858_1462</name>
</gene>
<dbReference type="Proteomes" id="UP000186004">
    <property type="component" value="Unassembled WGS sequence"/>
</dbReference>
<dbReference type="SUPFAM" id="SSF75011">
    <property type="entry name" value="3-carboxy-cis,cis-mucoante lactonizing enzyme"/>
    <property type="match status" value="1"/>
</dbReference>
<reference evidence="2 3" key="1">
    <citation type="submission" date="2017-01" db="EMBL/GenBank/DDBJ databases">
        <authorList>
            <person name="Mah S.A."/>
            <person name="Swanson W.J."/>
            <person name="Moy G.W."/>
            <person name="Vacquier V.D."/>
        </authorList>
    </citation>
    <scope>NUCLEOTIDE SEQUENCE [LARGE SCALE GENOMIC DNA]</scope>
    <source>
        <strain evidence="2 3">DSM 45758</strain>
    </source>
</reference>
<evidence type="ECO:0000313" key="3">
    <source>
        <dbReference type="Proteomes" id="UP000186004"/>
    </source>
</evidence>
<keyword evidence="1" id="KW-0732">Signal</keyword>
<proteinExistence type="predicted"/>
<feature type="signal peptide" evidence="1">
    <location>
        <begin position="1"/>
        <end position="36"/>
    </location>
</feature>
<name>A0A1N7FRQ8_9ACTN</name>
<keyword evidence="3" id="KW-1185">Reference proteome</keyword>
<organism evidence="2 3">
    <name type="scientific">Micromonospora avicenniae</name>
    <dbReference type="NCBI Taxonomy" id="1198245"/>
    <lineage>
        <taxon>Bacteria</taxon>
        <taxon>Bacillati</taxon>
        <taxon>Actinomycetota</taxon>
        <taxon>Actinomycetes</taxon>
        <taxon>Micromonosporales</taxon>
        <taxon>Micromonosporaceae</taxon>
        <taxon>Micromonospora</taxon>
    </lineage>
</organism>
<evidence type="ECO:0000256" key="1">
    <source>
        <dbReference type="SAM" id="SignalP"/>
    </source>
</evidence>
<accession>A0A1N7FRQ8</accession>
<dbReference type="STRING" id="1198245.SAMN05444858_1462"/>
<dbReference type="AlphaFoldDB" id="A0A1N7FRQ8"/>
<dbReference type="EMBL" id="FTNF01000046">
    <property type="protein sequence ID" value="SIS03019.1"/>
    <property type="molecule type" value="Genomic_DNA"/>
</dbReference>
<protein>
    <submittedName>
        <fullName evidence="2">LVIVD repeat-containing protein</fullName>
    </submittedName>
</protein>
<evidence type="ECO:0000313" key="2">
    <source>
        <dbReference type="EMBL" id="SIS03019.1"/>
    </source>
</evidence>
<sequence length="471" mass="50698">MLIPGPARRSRWGLRAAALSTVMVAASLALVGPAAAESDQLAVDEISHSKNIDLVANIPRQGPLEGQTHSDMAFWGDYLFQGSYGGITIYDISHPQRPQTVTQISCPGSQGDVTVSPDGNLLFMSVDAPRSDDTCTSSSSNAAEPTAWEGIRIFDITDKANPVYVKAVRTDCGSHTHTYVPGDADTAYLYVSSYSPNTRFPNCQPPHDSISIVEVPLDNPTTASVVNEPLLFPDITGANSTSGCHDITVFPEGKLAAGACMGDGILIDISDPVNPRKLAGVRDTNFAFWHSATLINGGKGVIFTDELGGGSAPTCNEAIGPNRGADAIYDIVGEGDDRRLEFRSYFKIPRSQQNTENCVAHNGMLLPVKGRDVYVQSWYQGGVSVFDFTDRSNPQEIAFFERGPLSDTSLVLGGSWSAYWYNGYIYSSDITKGLDVLKITGLEGVSSANFNKLPYLNPQTQDNFKDTGNRS</sequence>
<feature type="chain" id="PRO_5012998205" evidence="1">
    <location>
        <begin position="37"/>
        <end position="471"/>
    </location>
</feature>
<dbReference type="OrthoDB" id="4300819at2"/>